<dbReference type="Gene3D" id="1.25.40.20">
    <property type="entry name" value="Ankyrin repeat-containing domain"/>
    <property type="match status" value="2"/>
</dbReference>
<keyword evidence="5" id="KW-1185">Reference proteome</keyword>
<dbReference type="PANTHER" id="PTHR24173:SF83">
    <property type="entry name" value="SOCS BOX DOMAIN-CONTAINING PROTEIN"/>
    <property type="match status" value="1"/>
</dbReference>
<dbReference type="PROSITE" id="PS50088">
    <property type="entry name" value="ANK_REPEAT"/>
    <property type="match status" value="3"/>
</dbReference>
<evidence type="ECO:0000256" key="3">
    <source>
        <dbReference type="PROSITE-ProRule" id="PRU00023"/>
    </source>
</evidence>
<dbReference type="InterPro" id="IPR002110">
    <property type="entry name" value="Ankyrin_rpt"/>
</dbReference>
<reference evidence="4 5" key="1">
    <citation type="submission" date="2013-11" db="EMBL/GenBank/DDBJ databases">
        <title>Draft genome of the bovine lungworm Dictyocaulus viviparus.</title>
        <authorList>
            <person name="Mitreva M."/>
        </authorList>
    </citation>
    <scope>NUCLEOTIDE SEQUENCE [LARGE SCALE GENOMIC DNA]</scope>
    <source>
        <strain evidence="4 5">HannoverDv2000</strain>
    </source>
</reference>
<evidence type="ECO:0000313" key="5">
    <source>
        <dbReference type="Proteomes" id="UP000053766"/>
    </source>
</evidence>
<dbReference type="OrthoDB" id="1661883at2759"/>
<accession>A0A0D8XC70</accession>
<evidence type="ECO:0000256" key="1">
    <source>
        <dbReference type="ARBA" id="ARBA00022737"/>
    </source>
</evidence>
<proteinExistence type="predicted"/>
<feature type="repeat" description="ANK" evidence="3">
    <location>
        <begin position="158"/>
        <end position="190"/>
    </location>
</feature>
<name>A0A0D8XC70_DICVI</name>
<feature type="repeat" description="ANK" evidence="3">
    <location>
        <begin position="14"/>
        <end position="46"/>
    </location>
</feature>
<dbReference type="EMBL" id="KN716843">
    <property type="protein sequence ID" value="KJH41362.1"/>
    <property type="molecule type" value="Genomic_DNA"/>
</dbReference>
<feature type="repeat" description="ANK" evidence="3">
    <location>
        <begin position="81"/>
        <end position="113"/>
    </location>
</feature>
<dbReference type="AlphaFoldDB" id="A0A0D8XC70"/>
<dbReference type="InterPro" id="IPR036770">
    <property type="entry name" value="Ankyrin_rpt-contain_sf"/>
</dbReference>
<dbReference type="PANTHER" id="PTHR24173">
    <property type="entry name" value="ANKYRIN REPEAT CONTAINING"/>
    <property type="match status" value="1"/>
</dbReference>
<sequence>MISDEDQSQEQAKKDNLLLHDAAGKGYRAVVECLIQNGYDAHLRDDDMQLPLHTAATNNRVNVVELLIKLAPNTIEDKNCYGMTPLLNAVSSNAIEVVKIFIEHNANICATDNDGRTAIYIGAKYNAINVLRYLLDLCRQKEKENSLFPDLVNHPDHNQMTAMHIVCNNGYLEVSKLLYEYGASINALNEEEETPLHMAAARGEIMTGMLINIV</sequence>
<dbReference type="Pfam" id="PF12796">
    <property type="entry name" value="Ank_2"/>
    <property type="match status" value="2"/>
</dbReference>
<evidence type="ECO:0000313" key="4">
    <source>
        <dbReference type="EMBL" id="KJH41362.1"/>
    </source>
</evidence>
<dbReference type="SMART" id="SM00248">
    <property type="entry name" value="ANK"/>
    <property type="match status" value="5"/>
</dbReference>
<gene>
    <name evidence="4" type="ORF">DICVIV_12668</name>
</gene>
<keyword evidence="2 3" id="KW-0040">ANK repeat</keyword>
<dbReference type="Proteomes" id="UP000053766">
    <property type="component" value="Unassembled WGS sequence"/>
</dbReference>
<protein>
    <submittedName>
        <fullName evidence="4">Ankyrin repeat protein</fullName>
    </submittedName>
</protein>
<keyword evidence="1" id="KW-0677">Repeat</keyword>
<dbReference type="STRING" id="29172.A0A0D8XC70"/>
<dbReference type="SUPFAM" id="SSF48403">
    <property type="entry name" value="Ankyrin repeat"/>
    <property type="match status" value="1"/>
</dbReference>
<dbReference type="PROSITE" id="PS50297">
    <property type="entry name" value="ANK_REP_REGION"/>
    <property type="match status" value="2"/>
</dbReference>
<evidence type="ECO:0000256" key="2">
    <source>
        <dbReference type="ARBA" id="ARBA00023043"/>
    </source>
</evidence>
<organism evidence="4 5">
    <name type="scientific">Dictyocaulus viviparus</name>
    <name type="common">Bovine lungworm</name>
    <dbReference type="NCBI Taxonomy" id="29172"/>
    <lineage>
        <taxon>Eukaryota</taxon>
        <taxon>Metazoa</taxon>
        <taxon>Ecdysozoa</taxon>
        <taxon>Nematoda</taxon>
        <taxon>Chromadorea</taxon>
        <taxon>Rhabditida</taxon>
        <taxon>Rhabditina</taxon>
        <taxon>Rhabditomorpha</taxon>
        <taxon>Strongyloidea</taxon>
        <taxon>Metastrongylidae</taxon>
        <taxon>Dictyocaulus</taxon>
    </lineage>
</organism>
<reference evidence="5" key="2">
    <citation type="journal article" date="2016" name="Sci. Rep.">
        <title>Dictyocaulus viviparus genome, variome and transcriptome elucidate lungworm biology and support future intervention.</title>
        <authorList>
            <person name="McNulty S.N."/>
            <person name="Strube C."/>
            <person name="Rosa B.A."/>
            <person name="Martin J.C."/>
            <person name="Tyagi R."/>
            <person name="Choi Y.J."/>
            <person name="Wang Q."/>
            <person name="Hallsworth Pepin K."/>
            <person name="Zhang X."/>
            <person name="Ozersky P."/>
            <person name="Wilson R.K."/>
            <person name="Sternberg P.W."/>
            <person name="Gasser R.B."/>
            <person name="Mitreva M."/>
        </authorList>
    </citation>
    <scope>NUCLEOTIDE SEQUENCE [LARGE SCALE GENOMIC DNA]</scope>
    <source>
        <strain evidence="5">HannoverDv2000</strain>
    </source>
</reference>